<reference evidence="2 3" key="1">
    <citation type="submission" date="2014-02" db="EMBL/GenBank/DDBJ databases">
        <authorList>
            <person name="Sears C."/>
            <person name="Carroll K."/>
            <person name="Sack B.R."/>
            <person name="Qadri F."/>
            <person name="Myers L.L."/>
            <person name="Chung G.-T."/>
            <person name="Escheverria P."/>
            <person name="Fraser C.M."/>
            <person name="Sadzewicz L."/>
            <person name="Shefchek K.A."/>
            <person name="Tallon L."/>
            <person name="Das S.P."/>
            <person name="Daugherty S."/>
            <person name="Mongodin E.F."/>
        </authorList>
    </citation>
    <scope>NUCLEOTIDE SEQUENCE [LARGE SCALE GENOMIC DNA]</scope>
    <source>
        <strain evidence="3">3988T(B)14</strain>
    </source>
</reference>
<proteinExistence type="predicted"/>
<dbReference type="EMBL" id="JGCY01000002">
    <property type="protein sequence ID" value="EXY77119.1"/>
    <property type="molecule type" value="Genomic_DNA"/>
</dbReference>
<organism evidence="2 3">
    <name type="scientific">Bacteroides fragilis str. 3988T(B)14</name>
    <dbReference type="NCBI Taxonomy" id="1339315"/>
    <lineage>
        <taxon>Bacteria</taxon>
        <taxon>Pseudomonadati</taxon>
        <taxon>Bacteroidota</taxon>
        <taxon>Bacteroidia</taxon>
        <taxon>Bacteroidales</taxon>
        <taxon>Bacteroidaceae</taxon>
        <taxon>Bacteroides</taxon>
    </lineage>
</organism>
<dbReference type="PANTHER" id="PTHR32385:SF15">
    <property type="entry name" value="INOSITOL PHOSPHOCERAMIDE MANNOSYLTRANSFERASE 1"/>
    <property type="match status" value="1"/>
</dbReference>
<evidence type="ECO:0000256" key="1">
    <source>
        <dbReference type="ARBA" id="ARBA00022679"/>
    </source>
</evidence>
<accession>A0A015SYF9</accession>
<sequence>MIKSIPKVIHYCWFGGNPIPAEYQRYIDSWKKFLPDHEIREWNEDNYDVHCIPFSSEAYDVKKFAYVSDYARLKILYEHGGVYFDTDVEVIKSMDDILAHGAWMGIEKHTATPEADDMVNVGIGFAVEPHHPIIREVMAFYENTHYIFPDGHMEQIPIVPVVTNVLRKHGMHSKVDKPTNIEGITVYPWDYFCPIEFMSNKLEITENTRTIHHYSATWMSRKDKFMMRKGYFFRTNILGRGIKAAIGMLRRWTAKLKRILKHG</sequence>
<keyword evidence="1 2" id="KW-0808">Transferase</keyword>
<dbReference type="SUPFAM" id="SSF53448">
    <property type="entry name" value="Nucleotide-diphospho-sugar transferases"/>
    <property type="match status" value="1"/>
</dbReference>
<dbReference type="RefSeq" id="WP_032586601.1">
    <property type="nucleotide sequence ID" value="NZ_JGCY01000002.1"/>
</dbReference>
<dbReference type="PANTHER" id="PTHR32385">
    <property type="entry name" value="MANNOSYL PHOSPHORYLINOSITOL CERAMIDE SYNTHASE"/>
    <property type="match status" value="1"/>
</dbReference>
<dbReference type="InterPro" id="IPR051706">
    <property type="entry name" value="Glycosyltransferase_domain"/>
</dbReference>
<evidence type="ECO:0000313" key="3">
    <source>
        <dbReference type="Proteomes" id="UP000020529"/>
    </source>
</evidence>
<dbReference type="GO" id="GO:0051999">
    <property type="term" value="P:mannosyl-inositol phosphorylceramide biosynthetic process"/>
    <property type="evidence" value="ECO:0007669"/>
    <property type="project" value="TreeGrafter"/>
</dbReference>
<dbReference type="GO" id="GO:0000030">
    <property type="term" value="F:mannosyltransferase activity"/>
    <property type="evidence" value="ECO:0007669"/>
    <property type="project" value="TreeGrafter"/>
</dbReference>
<name>A0A015SYF9_BACFG</name>
<protein>
    <submittedName>
        <fullName evidence="2">TcdA/TcdB catalytic glycosyltransferase domain protein</fullName>
    </submittedName>
</protein>
<dbReference type="PATRIC" id="fig|1339315.3.peg.7"/>
<dbReference type="GO" id="GO:0016020">
    <property type="term" value="C:membrane"/>
    <property type="evidence" value="ECO:0007669"/>
    <property type="project" value="GOC"/>
</dbReference>
<dbReference type="Proteomes" id="UP000020529">
    <property type="component" value="Unassembled WGS sequence"/>
</dbReference>
<dbReference type="InterPro" id="IPR029044">
    <property type="entry name" value="Nucleotide-diphossugar_trans"/>
</dbReference>
<dbReference type="AlphaFoldDB" id="A0A015SYF9"/>
<dbReference type="Gene3D" id="3.90.550.20">
    <property type="match status" value="1"/>
</dbReference>
<gene>
    <name evidence="2" type="ORF">M124_3981</name>
</gene>
<evidence type="ECO:0000313" key="2">
    <source>
        <dbReference type="EMBL" id="EXY77119.1"/>
    </source>
</evidence>
<dbReference type="Pfam" id="PF04488">
    <property type="entry name" value="Gly_transf_sug"/>
    <property type="match status" value="1"/>
</dbReference>
<comment type="caution">
    <text evidence="2">The sequence shown here is derived from an EMBL/GenBank/DDBJ whole genome shotgun (WGS) entry which is preliminary data.</text>
</comment>
<dbReference type="InterPro" id="IPR007577">
    <property type="entry name" value="GlycoTrfase_DXD_sugar-bd_CS"/>
</dbReference>